<dbReference type="InterPro" id="IPR008979">
    <property type="entry name" value="Galactose-bd-like_sf"/>
</dbReference>
<evidence type="ECO:0000256" key="3">
    <source>
        <dbReference type="ARBA" id="ARBA00023277"/>
    </source>
</evidence>
<proteinExistence type="inferred from homology"/>
<evidence type="ECO:0000313" key="7">
    <source>
        <dbReference type="EMBL" id="CAH2075838.1"/>
    </source>
</evidence>
<reference evidence="7 8" key="1">
    <citation type="submission" date="2022-03" db="EMBL/GenBank/DDBJ databases">
        <authorList>
            <person name="Nunn A."/>
            <person name="Chopra R."/>
            <person name="Nunn A."/>
            <person name="Contreras Garrido A."/>
        </authorList>
    </citation>
    <scope>NUCLEOTIDE SEQUENCE [LARGE SCALE GENOMIC DNA]</scope>
</reference>
<accession>A0AAU9SV62</accession>
<evidence type="ECO:0000256" key="4">
    <source>
        <dbReference type="ARBA" id="ARBA00023326"/>
    </source>
</evidence>
<dbReference type="Proteomes" id="UP000836841">
    <property type="component" value="Chromosome 7"/>
</dbReference>
<organism evidence="7 8">
    <name type="scientific">Thlaspi arvense</name>
    <name type="common">Field penny-cress</name>
    <dbReference type="NCBI Taxonomy" id="13288"/>
    <lineage>
        <taxon>Eukaryota</taxon>
        <taxon>Viridiplantae</taxon>
        <taxon>Streptophyta</taxon>
        <taxon>Embryophyta</taxon>
        <taxon>Tracheophyta</taxon>
        <taxon>Spermatophyta</taxon>
        <taxon>Magnoliopsida</taxon>
        <taxon>eudicotyledons</taxon>
        <taxon>Gunneridae</taxon>
        <taxon>Pentapetalae</taxon>
        <taxon>rosids</taxon>
        <taxon>malvids</taxon>
        <taxon>Brassicales</taxon>
        <taxon>Brassicaceae</taxon>
        <taxon>Thlaspideae</taxon>
        <taxon>Thlaspi</taxon>
    </lineage>
</organism>
<name>A0AAU9SV62_THLAR</name>
<feature type="chain" id="PRO_5043560910" description="GH10 domain-containing protein" evidence="5">
    <location>
        <begin position="25"/>
        <end position="563"/>
    </location>
</feature>
<evidence type="ECO:0000256" key="1">
    <source>
        <dbReference type="ARBA" id="ARBA00007495"/>
    </source>
</evidence>
<keyword evidence="5" id="KW-0732">Signal</keyword>
<dbReference type="AlphaFoldDB" id="A0AAU9SV62"/>
<dbReference type="InterPro" id="IPR001000">
    <property type="entry name" value="GH10_dom"/>
</dbReference>
<evidence type="ECO:0000259" key="6">
    <source>
        <dbReference type="PROSITE" id="PS51760"/>
    </source>
</evidence>
<evidence type="ECO:0000256" key="2">
    <source>
        <dbReference type="ARBA" id="ARBA00022801"/>
    </source>
</evidence>
<feature type="signal peptide" evidence="5">
    <location>
        <begin position="1"/>
        <end position="24"/>
    </location>
</feature>
<dbReference type="InterPro" id="IPR017853">
    <property type="entry name" value="GH"/>
</dbReference>
<dbReference type="PROSITE" id="PS51760">
    <property type="entry name" value="GH10_2"/>
    <property type="match status" value="1"/>
</dbReference>
<keyword evidence="3" id="KW-0119">Carbohydrate metabolism</keyword>
<dbReference type="Pfam" id="PF00331">
    <property type="entry name" value="Glyco_hydro_10"/>
    <property type="match status" value="1"/>
</dbReference>
<dbReference type="InterPro" id="IPR044846">
    <property type="entry name" value="GH10"/>
</dbReference>
<evidence type="ECO:0000256" key="5">
    <source>
        <dbReference type="SAM" id="SignalP"/>
    </source>
</evidence>
<dbReference type="GO" id="GO:0000272">
    <property type="term" value="P:polysaccharide catabolic process"/>
    <property type="evidence" value="ECO:0007669"/>
    <property type="project" value="UniProtKB-KW"/>
</dbReference>
<dbReference type="GO" id="GO:0031176">
    <property type="term" value="F:endo-1,4-beta-xylanase activity"/>
    <property type="evidence" value="ECO:0007669"/>
    <property type="project" value="UniProtKB-ARBA"/>
</dbReference>
<dbReference type="PANTHER" id="PTHR31490">
    <property type="entry name" value="GLYCOSYL HYDROLASE"/>
    <property type="match status" value="1"/>
</dbReference>
<dbReference type="EMBL" id="OU466863">
    <property type="protein sequence ID" value="CAH2075838.1"/>
    <property type="molecule type" value="Genomic_DNA"/>
</dbReference>
<dbReference type="SUPFAM" id="SSF49785">
    <property type="entry name" value="Galactose-binding domain-like"/>
    <property type="match status" value="1"/>
</dbReference>
<dbReference type="SMART" id="SM00633">
    <property type="entry name" value="Glyco_10"/>
    <property type="match status" value="1"/>
</dbReference>
<keyword evidence="4" id="KW-0624">Polysaccharide degradation</keyword>
<evidence type="ECO:0000313" key="8">
    <source>
        <dbReference type="Proteomes" id="UP000836841"/>
    </source>
</evidence>
<dbReference type="PANTHER" id="PTHR31490:SF3">
    <property type="entry name" value="GLYCOSYL HYDROLASE FAMILY 10 PROTEIN"/>
    <property type="match status" value="1"/>
</dbReference>
<sequence>MKHSSMSGLILWAISLLLTTFTIASSSSDGPFYDSTAYTECRAEPEKPLYNGGILKDKEPSVSGTDTLRSAGSRYTPAYILHNLTQNTIYCFSIWVKIEAGAASARVRARLRTDNATLNCVGSVSTKHGCWSFLKGGFLLDSPSQLSILFFETSSYDGKIQLGVASASLESFTQEQWKKSQDYFINTARKRAVTIHVARENGESVEGAVVRVEQISKDFPIGSAISKTILTNIPYQEWFVKRFDATVFENELKWYATEPDQGRLNYTFADQMMNFVRGNRIIARGHNIFWEDPRYTPAWVRNLTGDDLRSAVNRRIRSLMTRYRGEFVHWDVSNEMLHYDFYESRLGKNASYAFFEAAREIDPLATLFLNDFNVVETCSDERSTVDEYIARVRELQRYDGGGLRMDGVGLEGHFTTPNVALMRANLDKLARLELPIWLTEIDISSSLDHRTQANYLEQVLREGFSHPWVKGIMLWTALHPSGCYQMCLTDDKFQNLPAGDVVDKKLIEWTTGEVNAATDDHGSFSFLGFLGEYRVGIMYEGKTVNSSFSLSRDPQTKHVRLQI</sequence>
<dbReference type="Gene3D" id="3.20.20.80">
    <property type="entry name" value="Glycosidases"/>
    <property type="match status" value="1"/>
</dbReference>
<gene>
    <name evidence="7" type="ORF">TAV2_LOCUS25270</name>
</gene>
<keyword evidence="8" id="KW-1185">Reference proteome</keyword>
<keyword evidence="2" id="KW-0378">Hydrolase</keyword>
<dbReference type="SUPFAM" id="SSF51445">
    <property type="entry name" value="(Trans)glycosidases"/>
    <property type="match status" value="1"/>
</dbReference>
<comment type="similarity">
    <text evidence="1">Belongs to the glycosyl hydrolase 10 (cellulase F) family.</text>
</comment>
<protein>
    <recommendedName>
        <fullName evidence="6">GH10 domain-containing protein</fullName>
    </recommendedName>
</protein>
<dbReference type="Gene3D" id="2.60.120.260">
    <property type="entry name" value="Galactose-binding domain-like"/>
    <property type="match status" value="1"/>
</dbReference>
<feature type="domain" description="GH10" evidence="6">
    <location>
        <begin position="206"/>
        <end position="505"/>
    </location>
</feature>